<gene>
    <name evidence="1" type="ORF">HDF08_002659</name>
</gene>
<dbReference type="AlphaFoldDB" id="A0A852VG29"/>
<dbReference type="Proteomes" id="UP000564385">
    <property type="component" value="Unassembled WGS sequence"/>
</dbReference>
<evidence type="ECO:0000313" key="2">
    <source>
        <dbReference type="Proteomes" id="UP000564385"/>
    </source>
</evidence>
<name>A0A852VG29_9BACT</name>
<reference evidence="1 2" key="1">
    <citation type="submission" date="2020-07" db="EMBL/GenBank/DDBJ databases">
        <title>Genomic Encyclopedia of Type Strains, Phase IV (KMG-V): Genome sequencing to study the core and pangenomes of soil and plant-associated prokaryotes.</title>
        <authorList>
            <person name="Whitman W."/>
        </authorList>
    </citation>
    <scope>NUCLEOTIDE SEQUENCE [LARGE SCALE GENOMIC DNA]</scope>
    <source>
        <strain evidence="1 2">M8UP22</strain>
    </source>
</reference>
<dbReference type="EMBL" id="JACCCU010000002">
    <property type="protein sequence ID" value="NYF90557.1"/>
    <property type="molecule type" value="Genomic_DNA"/>
</dbReference>
<protein>
    <submittedName>
        <fullName evidence="1">Uncharacterized protein</fullName>
    </submittedName>
</protein>
<accession>A0A852VG29</accession>
<organism evidence="1 2">
    <name type="scientific">Tunturiibacter lichenicola</name>
    <dbReference type="NCBI Taxonomy" id="2051959"/>
    <lineage>
        <taxon>Bacteria</taxon>
        <taxon>Pseudomonadati</taxon>
        <taxon>Acidobacteriota</taxon>
        <taxon>Terriglobia</taxon>
        <taxon>Terriglobales</taxon>
        <taxon>Acidobacteriaceae</taxon>
        <taxon>Tunturiibacter</taxon>
    </lineage>
</organism>
<proteinExistence type="predicted"/>
<evidence type="ECO:0000313" key="1">
    <source>
        <dbReference type="EMBL" id="NYF90557.1"/>
    </source>
</evidence>
<comment type="caution">
    <text evidence="1">The sequence shown here is derived from an EMBL/GenBank/DDBJ whole genome shotgun (WGS) entry which is preliminary data.</text>
</comment>
<sequence length="132" mass="14908">MSFAEVTSELKGLYKDQLGYPHPRVTGLSEADVQRWGDSLGASRSTLYDQIALYLARGFHASELTFAFCDAVINDLFGVITSADEHRPDLFWEVYLAFDEGEYYHGNNRDEDPMEVYTRPMIARIVSGISSN</sequence>